<dbReference type="Pfam" id="PF14343">
    <property type="entry name" value="PrcB_C"/>
    <property type="match status" value="1"/>
</dbReference>
<gene>
    <name evidence="3" type="ordered locus">Fleli_0022</name>
</gene>
<dbReference type="EMBL" id="CP003345">
    <property type="protein sequence ID" value="AFM02534.1"/>
    <property type="molecule type" value="Genomic_DNA"/>
</dbReference>
<dbReference type="OrthoDB" id="1377159at2"/>
<keyword evidence="1" id="KW-0732">Signal</keyword>
<dbReference type="eggNOG" id="ENOG5032BVF">
    <property type="taxonomic scope" value="Bacteria"/>
</dbReference>
<proteinExistence type="predicted"/>
<organism evidence="3 4">
    <name type="scientific">Bernardetia litoralis (strain ATCC 23117 / DSM 6794 / NBRC 15988 / NCIMB 1366 / Fx l1 / Sio-4)</name>
    <name type="common">Flexibacter litoralis</name>
    <dbReference type="NCBI Taxonomy" id="880071"/>
    <lineage>
        <taxon>Bacteria</taxon>
        <taxon>Pseudomonadati</taxon>
        <taxon>Bacteroidota</taxon>
        <taxon>Cytophagia</taxon>
        <taxon>Cytophagales</taxon>
        <taxon>Bernardetiaceae</taxon>
        <taxon>Bernardetia</taxon>
    </lineage>
</organism>
<keyword evidence="4" id="KW-1185">Reference proteome</keyword>
<dbReference type="RefSeq" id="WP_014796003.1">
    <property type="nucleotide sequence ID" value="NC_018018.1"/>
</dbReference>
<dbReference type="HOGENOM" id="CLU_1719661_0_0_10"/>
<feature type="chain" id="PRO_5003685248" description="PrcB C-terminal domain-containing protein" evidence="1">
    <location>
        <begin position="22"/>
        <end position="152"/>
    </location>
</feature>
<dbReference type="STRING" id="880071.Fleli_0022"/>
<sequence precursor="true">MKFIFLSIVSLLFLSFSSCKSSKDKQENKPIPFETVFETMSLGSETQGTKVVQSKEDLKDFEVANGNDMAKELLEVDFEKNTLIMVMAGMKNTGGFDIKIEKIINTNDKITVFYKEINPPKDAMLTMALTYPLHAVTIKKTDKEIVFEKIIE</sequence>
<accession>I4AEZ9</accession>
<dbReference type="InterPro" id="IPR025748">
    <property type="entry name" value="PrcB_C_dom"/>
</dbReference>
<evidence type="ECO:0000313" key="4">
    <source>
        <dbReference type="Proteomes" id="UP000006054"/>
    </source>
</evidence>
<dbReference type="AlphaFoldDB" id="I4AEZ9"/>
<feature type="domain" description="PrcB C-terminal" evidence="2">
    <location>
        <begin position="83"/>
        <end position="139"/>
    </location>
</feature>
<protein>
    <recommendedName>
        <fullName evidence="2">PrcB C-terminal domain-containing protein</fullName>
    </recommendedName>
</protein>
<feature type="signal peptide" evidence="1">
    <location>
        <begin position="1"/>
        <end position="21"/>
    </location>
</feature>
<name>I4AEZ9_BERLS</name>
<dbReference type="PROSITE" id="PS51257">
    <property type="entry name" value="PROKAR_LIPOPROTEIN"/>
    <property type="match status" value="1"/>
</dbReference>
<evidence type="ECO:0000259" key="2">
    <source>
        <dbReference type="Pfam" id="PF14343"/>
    </source>
</evidence>
<reference evidence="4" key="1">
    <citation type="submission" date="2012-06" db="EMBL/GenBank/DDBJ databases">
        <title>The complete genome of Flexibacter litoralis DSM 6794.</title>
        <authorList>
            <person name="Lucas S."/>
            <person name="Copeland A."/>
            <person name="Lapidus A."/>
            <person name="Glavina del Rio T."/>
            <person name="Dalin E."/>
            <person name="Tice H."/>
            <person name="Bruce D."/>
            <person name="Goodwin L."/>
            <person name="Pitluck S."/>
            <person name="Peters L."/>
            <person name="Ovchinnikova G."/>
            <person name="Lu M."/>
            <person name="Kyrpides N."/>
            <person name="Mavromatis K."/>
            <person name="Ivanova N."/>
            <person name="Brettin T."/>
            <person name="Detter J.C."/>
            <person name="Han C."/>
            <person name="Larimer F."/>
            <person name="Land M."/>
            <person name="Hauser L."/>
            <person name="Markowitz V."/>
            <person name="Cheng J.-F."/>
            <person name="Hugenholtz P."/>
            <person name="Woyke T."/>
            <person name="Wu D."/>
            <person name="Spring S."/>
            <person name="Lang E."/>
            <person name="Kopitz M."/>
            <person name="Brambilla E."/>
            <person name="Klenk H.-P."/>
            <person name="Eisen J.A."/>
        </authorList>
    </citation>
    <scope>NUCLEOTIDE SEQUENCE [LARGE SCALE GENOMIC DNA]</scope>
    <source>
        <strain evidence="4">ATCC 23117 / DSM 6794 / NBRC 15988 / NCIMB 1366 / Sio-4</strain>
    </source>
</reference>
<dbReference type="Proteomes" id="UP000006054">
    <property type="component" value="Chromosome"/>
</dbReference>
<evidence type="ECO:0000313" key="3">
    <source>
        <dbReference type="EMBL" id="AFM02534.1"/>
    </source>
</evidence>
<evidence type="ECO:0000256" key="1">
    <source>
        <dbReference type="SAM" id="SignalP"/>
    </source>
</evidence>
<dbReference type="KEGG" id="fli:Fleli_0022"/>